<evidence type="ECO:0000256" key="3">
    <source>
        <dbReference type="ARBA" id="ARBA00023159"/>
    </source>
</evidence>
<dbReference type="PROSITE" id="PS51063">
    <property type="entry name" value="HTH_CRP_2"/>
    <property type="match status" value="1"/>
</dbReference>
<accession>A0ABW1WJM8</accession>
<reference evidence="8" key="1">
    <citation type="journal article" date="2019" name="Int. J. Syst. Evol. Microbiol.">
        <title>The Global Catalogue of Microorganisms (GCM) 10K type strain sequencing project: providing services to taxonomists for standard genome sequencing and annotation.</title>
        <authorList>
            <consortium name="The Broad Institute Genomics Platform"/>
            <consortium name="The Broad Institute Genome Sequencing Center for Infectious Disease"/>
            <person name="Wu L."/>
            <person name="Ma J."/>
        </authorList>
    </citation>
    <scope>NUCLEOTIDE SEQUENCE [LARGE SCALE GENOMIC DNA]</scope>
    <source>
        <strain evidence="8">CCUG 42001</strain>
    </source>
</reference>
<keyword evidence="4" id="KW-0804">Transcription</keyword>
<evidence type="ECO:0000259" key="5">
    <source>
        <dbReference type="PROSITE" id="PS50042"/>
    </source>
</evidence>
<comment type="caution">
    <text evidence="7">The sequence shown here is derived from an EMBL/GenBank/DDBJ whole genome shotgun (WGS) entry which is preliminary data.</text>
</comment>
<organism evidence="7 8">
    <name type="scientific">Sporolactobacillus kofuensis</name>
    <dbReference type="NCBI Taxonomy" id="269672"/>
    <lineage>
        <taxon>Bacteria</taxon>
        <taxon>Bacillati</taxon>
        <taxon>Bacillota</taxon>
        <taxon>Bacilli</taxon>
        <taxon>Bacillales</taxon>
        <taxon>Sporolactobacillaceae</taxon>
        <taxon>Sporolactobacillus</taxon>
    </lineage>
</organism>
<dbReference type="InterPro" id="IPR012318">
    <property type="entry name" value="HTH_CRP"/>
</dbReference>
<dbReference type="SUPFAM" id="SSF51206">
    <property type="entry name" value="cAMP-binding domain-like"/>
    <property type="match status" value="1"/>
</dbReference>
<dbReference type="InterPro" id="IPR050397">
    <property type="entry name" value="Env_Response_Regulators"/>
</dbReference>
<evidence type="ECO:0000313" key="8">
    <source>
        <dbReference type="Proteomes" id="UP001596267"/>
    </source>
</evidence>
<keyword evidence="2" id="KW-0238">DNA-binding</keyword>
<evidence type="ECO:0000313" key="7">
    <source>
        <dbReference type="EMBL" id="MFC6387439.1"/>
    </source>
</evidence>
<dbReference type="InterPro" id="IPR014710">
    <property type="entry name" value="RmlC-like_jellyroll"/>
</dbReference>
<dbReference type="SUPFAM" id="SSF46785">
    <property type="entry name" value="Winged helix' DNA-binding domain"/>
    <property type="match status" value="1"/>
</dbReference>
<evidence type="ECO:0000256" key="4">
    <source>
        <dbReference type="ARBA" id="ARBA00023163"/>
    </source>
</evidence>
<dbReference type="CDD" id="cd00038">
    <property type="entry name" value="CAP_ED"/>
    <property type="match status" value="1"/>
</dbReference>
<sequence>MYNERKGLLNDKGVNAMEEVACLKQDGLNNTCMFSRQSLQTLKSMMTETTFKKGSNIFWEGDHSDKLFFVISGRVKVFKSAYDGRDLVLHYFMDGDLFGEISCLGSMECAYTATAVTECTIGLISEKDLEPQLLTNSSLSFEFMKWIGMMGQFTQVKMRDLLFYGKNGALASTLLRMLHGYSKTEEDGIHYTISLTNSDLAQLIGSTRETVNRMLQSWKNDGAIDYYHGSIVIKDLKYIKEICHCEDRCPLNICRL</sequence>
<dbReference type="InterPro" id="IPR018490">
    <property type="entry name" value="cNMP-bd_dom_sf"/>
</dbReference>
<evidence type="ECO:0000256" key="1">
    <source>
        <dbReference type="ARBA" id="ARBA00023015"/>
    </source>
</evidence>
<dbReference type="PANTHER" id="PTHR24567">
    <property type="entry name" value="CRP FAMILY TRANSCRIPTIONAL REGULATORY PROTEIN"/>
    <property type="match status" value="1"/>
</dbReference>
<proteinExistence type="predicted"/>
<feature type="domain" description="Cyclic nucleotide-binding" evidence="5">
    <location>
        <begin position="34"/>
        <end position="130"/>
    </location>
</feature>
<dbReference type="SMART" id="SM00419">
    <property type="entry name" value="HTH_CRP"/>
    <property type="match status" value="1"/>
</dbReference>
<dbReference type="InterPro" id="IPR036388">
    <property type="entry name" value="WH-like_DNA-bd_sf"/>
</dbReference>
<dbReference type="InterPro" id="IPR036390">
    <property type="entry name" value="WH_DNA-bd_sf"/>
</dbReference>
<evidence type="ECO:0000259" key="6">
    <source>
        <dbReference type="PROSITE" id="PS51063"/>
    </source>
</evidence>
<dbReference type="Gene3D" id="1.10.10.10">
    <property type="entry name" value="Winged helix-like DNA-binding domain superfamily/Winged helix DNA-binding domain"/>
    <property type="match status" value="1"/>
</dbReference>
<keyword evidence="1" id="KW-0805">Transcription regulation</keyword>
<dbReference type="Pfam" id="PF13545">
    <property type="entry name" value="HTH_Crp_2"/>
    <property type="match status" value="1"/>
</dbReference>
<dbReference type="PROSITE" id="PS50042">
    <property type="entry name" value="CNMP_BINDING_3"/>
    <property type="match status" value="1"/>
</dbReference>
<dbReference type="SMART" id="SM00100">
    <property type="entry name" value="cNMP"/>
    <property type="match status" value="1"/>
</dbReference>
<name>A0ABW1WJM8_9BACL</name>
<dbReference type="Gene3D" id="2.60.120.10">
    <property type="entry name" value="Jelly Rolls"/>
    <property type="match status" value="1"/>
</dbReference>
<dbReference type="PRINTS" id="PR00034">
    <property type="entry name" value="HTHCRP"/>
</dbReference>
<dbReference type="EMBL" id="JBHSTQ010000014">
    <property type="protein sequence ID" value="MFC6387439.1"/>
    <property type="molecule type" value="Genomic_DNA"/>
</dbReference>
<keyword evidence="8" id="KW-1185">Reference proteome</keyword>
<feature type="domain" description="HTH crp-type" evidence="6">
    <location>
        <begin position="164"/>
        <end position="237"/>
    </location>
</feature>
<dbReference type="PANTHER" id="PTHR24567:SF74">
    <property type="entry name" value="HTH-TYPE TRANSCRIPTIONAL REGULATOR ARCR"/>
    <property type="match status" value="1"/>
</dbReference>
<dbReference type="RefSeq" id="WP_253077189.1">
    <property type="nucleotide sequence ID" value="NZ_JAMXWN010000016.1"/>
</dbReference>
<dbReference type="Pfam" id="PF00027">
    <property type="entry name" value="cNMP_binding"/>
    <property type="match status" value="1"/>
</dbReference>
<gene>
    <name evidence="7" type="ORF">ACFP7A_12600</name>
</gene>
<protein>
    <submittedName>
        <fullName evidence="7">Crp/Fnr family transcriptional regulator</fullName>
    </submittedName>
</protein>
<dbReference type="Proteomes" id="UP001596267">
    <property type="component" value="Unassembled WGS sequence"/>
</dbReference>
<evidence type="ECO:0000256" key="2">
    <source>
        <dbReference type="ARBA" id="ARBA00023125"/>
    </source>
</evidence>
<keyword evidence="3" id="KW-0010">Activator</keyword>
<dbReference type="InterPro" id="IPR000595">
    <property type="entry name" value="cNMP-bd_dom"/>
</dbReference>